<dbReference type="OrthoDB" id="185879at2"/>
<dbReference type="STRING" id="1184151.AW736_11555"/>
<feature type="domain" description="DUF11" evidence="2">
    <location>
        <begin position="284"/>
        <end position="365"/>
    </location>
</feature>
<dbReference type="NCBIfam" id="TIGR01451">
    <property type="entry name" value="B_ant_repeat"/>
    <property type="match status" value="2"/>
</dbReference>
<organism evidence="3 4">
    <name type="scientific">Termitidicoccus mucosus</name>
    <dbReference type="NCBI Taxonomy" id="1184151"/>
    <lineage>
        <taxon>Bacteria</taxon>
        <taxon>Pseudomonadati</taxon>
        <taxon>Verrucomicrobiota</taxon>
        <taxon>Opitutia</taxon>
        <taxon>Opitutales</taxon>
        <taxon>Opitutaceae</taxon>
        <taxon>Termitidicoccus</taxon>
    </lineage>
</organism>
<evidence type="ECO:0000313" key="3">
    <source>
        <dbReference type="EMBL" id="OAM89937.1"/>
    </source>
</evidence>
<evidence type="ECO:0000313" key="4">
    <source>
        <dbReference type="Proteomes" id="UP000078486"/>
    </source>
</evidence>
<feature type="signal peptide" evidence="1">
    <location>
        <begin position="1"/>
        <end position="28"/>
    </location>
</feature>
<name>A0A178IKW2_9BACT</name>
<dbReference type="AlphaFoldDB" id="A0A178IKW2"/>
<dbReference type="Pfam" id="PF01345">
    <property type="entry name" value="DUF11"/>
    <property type="match status" value="2"/>
</dbReference>
<proteinExistence type="predicted"/>
<dbReference type="PANTHER" id="PTHR34819">
    <property type="entry name" value="LARGE CYSTEINE-RICH PERIPLASMIC PROTEIN OMCB"/>
    <property type="match status" value="1"/>
</dbReference>
<dbReference type="InterPro" id="IPR013783">
    <property type="entry name" value="Ig-like_fold"/>
</dbReference>
<feature type="domain" description="DUF11" evidence="2">
    <location>
        <begin position="166"/>
        <end position="254"/>
    </location>
</feature>
<protein>
    <recommendedName>
        <fullName evidence="2">DUF11 domain-containing protein</fullName>
    </recommendedName>
</protein>
<accession>A0A178IKW2</accession>
<dbReference type="RefSeq" id="WP_068770395.1">
    <property type="nucleotide sequence ID" value="NZ_CP109796.1"/>
</dbReference>
<dbReference type="InterPro" id="IPR047589">
    <property type="entry name" value="DUF11_rpt"/>
</dbReference>
<dbReference type="Proteomes" id="UP000078486">
    <property type="component" value="Unassembled WGS sequence"/>
</dbReference>
<gene>
    <name evidence="3" type="ORF">AW736_11555</name>
</gene>
<comment type="caution">
    <text evidence="3">The sequence shown here is derived from an EMBL/GenBank/DDBJ whole genome shotgun (WGS) entry which is preliminary data.</text>
</comment>
<feature type="chain" id="PRO_5008089110" description="DUF11 domain-containing protein" evidence="1">
    <location>
        <begin position="29"/>
        <end position="500"/>
    </location>
</feature>
<keyword evidence="1" id="KW-0732">Signal</keyword>
<sequence>MMQNPSVRFRTWFLAAALLAAPFVRLPADGVAPPVPPTPGIPPPPAAAAPRFSSDLYRVEKQIVSSSGRVGEEAVYSIRVDARDDIEQVRLLEILPPGLEYIGAEPAPAEVVNGAYLWAWEGMQRNTSREVRLRVRPADGGWFVTNTKVAVVPVVALPLFAGRPKLQLEKTGPSAAELGSDINFQLVVSNVGTAAAENVRVSDTLPAGLYGADRSGNVVNFHIDRLAAGERRVFDVPVKAAVKGEWDNHANVFFEQAIQANATAHVSIVESKVSIAKSGPARAYTFTEAGYTITVHNDGDTVLENIRLADEVVDGLRFVEASDGGQFHRDTVTWTIPRLAQGESASRTVRLSGQKIYTSTAEAVATLVTGKQAKASATTVWEGAPGVLTELMEDVDPVRVGKNVVYTVRITNQSPMTAITGDVLLKLTGELRPLEVTKKSGAAIDGQDIIAKGVQIKPKGSYTFKVTTEAVKSGMAWARLEFSADFLQRPSVKEESTNVY</sequence>
<dbReference type="EMBL" id="LRRQ01000076">
    <property type="protein sequence ID" value="OAM89937.1"/>
    <property type="molecule type" value="Genomic_DNA"/>
</dbReference>
<keyword evidence="4" id="KW-1185">Reference proteome</keyword>
<dbReference type="Gene3D" id="2.60.40.10">
    <property type="entry name" value="Immunoglobulins"/>
    <property type="match status" value="1"/>
</dbReference>
<evidence type="ECO:0000256" key="1">
    <source>
        <dbReference type="SAM" id="SignalP"/>
    </source>
</evidence>
<dbReference type="PANTHER" id="PTHR34819:SF3">
    <property type="entry name" value="CELL SURFACE PROTEIN"/>
    <property type="match status" value="1"/>
</dbReference>
<reference evidence="3 4" key="1">
    <citation type="submission" date="2016-01" db="EMBL/GenBank/DDBJ databases">
        <title>High potential of lignocellulose degradation of a new Verrucomicrobia species.</title>
        <authorList>
            <person name="Wang Y."/>
            <person name="Shi Y."/>
            <person name="Qiu Z."/>
            <person name="Liu S."/>
            <person name="Yang H."/>
        </authorList>
    </citation>
    <scope>NUCLEOTIDE SEQUENCE [LARGE SCALE GENOMIC DNA]</scope>
    <source>
        <strain evidence="3 4">TSB47</strain>
    </source>
</reference>
<evidence type="ECO:0000259" key="2">
    <source>
        <dbReference type="Pfam" id="PF01345"/>
    </source>
</evidence>
<dbReference type="InterPro" id="IPR001434">
    <property type="entry name" value="OmcB-like_DUF11"/>
</dbReference>
<dbReference type="InterPro" id="IPR051172">
    <property type="entry name" value="Chlamydia_OmcB"/>
</dbReference>